<dbReference type="Gene3D" id="3.30.1360.120">
    <property type="entry name" value="Probable tRNA modification gtpase trme, domain 1"/>
    <property type="match status" value="1"/>
</dbReference>
<dbReference type="InterPro" id="IPR027266">
    <property type="entry name" value="TrmE/GcvT-like"/>
</dbReference>
<organism evidence="1">
    <name type="scientific">Gordonia amarae</name>
    <dbReference type="NCBI Taxonomy" id="36821"/>
    <lineage>
        <taxon>Bacteria</taxon>
        <taxon>Bacillati</taxon>
        <taxon>Actinomycetota</taxon>
        <taxon>Actinomycetes</taxon>
        <taxon>Mycobacteriales</taxon>
        <taxon>Gordoniaceae</taxon>
        <taxon>Gordonia</taxon>
    </lineage>
</organism>
<gene>
    <name evidence="1" type="ORF">GII30_03040</name>
</gene>
<dbReference type="SUPFAM" id="SSF103025">
    <property type="entry name" value="Folate-binding domain"/>
    <property type="match status" value="1"/>
</dbReference>
<dbReference type="Pfam" id="PF04268">
    <property type="entry name" value="SoxG"/>
    <property type="match status" value="1"/>
</dbReference>
<accession>A0A857KW21</accession>
<proteinExistence type="predicted"/>
<reference evidence="1" key="1">
    <citation type="journal article" date="2021" name="Nat. Microbiol.">
        <title>Cocultivation of an ultrasmall environmental parasitic bacterium with lytic ability against bacteria associated with wastewater foams.</title>
        <authorList>
            <person name="Batinovic S."/>
            <person name="Rose J.J.A."/>
            <person name="Ratcliffe J."/>
            <person name="Seviour R.J."/>
            <person name="Petrovski S."/>
        </authorList>
    </citation>
    <scope>NUCLEOTIDE SEQUENCE</scope>
    <source>
        <strain evidence="1">CON44</strain>
    </source>
</reference>
<dbReference type="EMBL" id="CP045810">
    <property type="protein sequence ID" value="QHN38288.1"/>
    <property type="molecule type" value="Genomic_DNA"/>
</dbReference>
<dbReference type="AlphaFoldDB" id="A0A857KW21"/>
<name>A0A857KW21_9ACTN</name>
<dbReference type="RefSeq" id="WP_005193484.1">
    <property type="nucleotide sequence ID" value="NZ_CP045804.1"/>
</dbReference>
<sequence>MAEPTFRTPLAGWSDRFAALAPAVLVAETPVAQISVRSTDPAVIEALGLPGVCSVGRQGDGTEAIWLGPDEWILTRPGVAAHDWLPTLQETVDDAQSAPGGTYLTDASGQRTRLTLHGPRAATILAHGCSIDLSPTRFGDTTAVQTLLAQAGVVLHRDGDGFALYVRSSFADYLAAWIVDAAIEYTTVPPR</sequence>
<evidence type="ECO:0000313" key="1">
    <source>
        <dbReference type="EMBL" id="QHN38288.1"/>
    </source>
</evidence>
<protein>
    <submittedName>
        <fullName evidence="1">Sarcosine oxidase subunit gamma</fullName>
    </submittedName>
</protein>
<dbReference type="InterPro" id="IPR007375">
    <property type="entry name" value="SoxG"/>
</dbReference>
<dbReference type="Gene3D" id="3.30.70.1520">
    <property type="entry name" value="Heterotetrameric sarcosine oxidase"/>
    <property type="match status" value="1"/>
</dbReference>